<evidence type="ECO:0000256" key="3">
    <source>
        <dbReference type="ARBA" id="ARBA00022723"/>
    </source>
</evidence>
<organism evidence="7">
    <name type="scientific">Candidatus Kentrum sp. MB</name>
    <dbReference type="NCBI Taxonomy" id="2138164"/>
    <lineage>
        <taxon>Bacteria</taxon>
        <taxon>Pseudomonadati</taxon>
        <taxon>Pseudomonadota</taxon>
        <taxon>Gammaproteobacteria</taxon>
        <taxon>Candidatus Kentrum</taxon>
    </lineage>
</organism>
<dbReference type="InterPro" id="IPR050377">
    <property type="entry name" value="Radical_SAM_PqqE_MftC-like"/>
</dbReference>
<dbReference type="PANTHER" id="PTHR11228">
    <property type="entry name" value="RADICAL SAM DOMAIN PROTEIN"/>
    <property type="match status" value="1"/>
</dbReference>
<evidence type="ECO:0000313" key="8">
    <source>
        <dbReference type="EMBL" id="VFK34831.1"/>
    </source>
</evidence>
<accession>A0A450XRG7</accession>
<dbReference type="SFLD" id="SFLDS00029">
    <property type="entry name" value="Radical_SAM"/>
    <property type="match status" value="1"/>
</dbReference>
<evidence type="ECO:0000259" key="6">
    <source>
        <dbReference type="Pfam" id="PF13186"/>
    </source>
</evidence>
<feature type="domain" description="4Fe4S-binding SPASM" evidence="6">
    <location>
        <begin position="297"/>
        <end position="343"/>
    </location>
</feature>
<gene>
    <name evidence="7" type="ORF">BECKMB1821G_GA0114241_10955</name>
    <name evidence="9" type="ORF">BECKMB1821H_GA0114242_10875</name>
    <name evidence="8" type="ORF">BECKMB1821I_GA0114274_10865</name>
</gene>
<dbReference type="SUPFAM" id="SSF102114">
    <property type="entry name" value="Radical SAM enzymes"/>
    <property type="match status" value="1"/>
</dbReference>
<dbReference type="GO" id="GO:0003824">
    <property type="term" value="F:catalytic activity"/>
    <property type="evidence" value="ECO:0007669"/>
    <property type="project" value="InterPro"/>
</dbReference>
<dbReference type="SFLD" id="SFLDG01067">
    <property type="entry name" value="SPASM/twitch_domain_containing"/>
    <property type="match status" value="1"/>
</dbReference>
<dbReference type="GO" id="GO:0051536">
    <property type="term" value="F:iron-sulfur cluster binding"/>
    <property type="evidence" value="ECO:0007669"/>
    <property type="project" value="UniProtKB-KW"/>
</dbReference>
<evidence type="ECO:0000256" key="4">
    <source>
        <dbReference type="ARBA" id="ARBA00023004"/>
    </source>
</evidence>
<dbReference type="EMBL" id="CAADFO010000095">
    <property type="protein sequence ID" value="VFK31863.1"/>
    <property type="molecule type" value="Genomic_DNA"/>
</dbReference>
<reference evidence="7" key="1">
    <citation type="submission" date="2019-02" db="EMBL/GenBank/DDBJ databases">
        <authorList>
            <person name="Gruber-Vodicka R. H."/>
            <person name="Seah K. B. B."/>
        </authorList>
    </citation>
    <scope>NUCLEOTIDE SEQUENCE</scope>
    <source>
        <strain evidence="7">BECK_BZ197</strain>
        <strain evidence="9">BECK_BZ198</strain>
        <strain evidence="8">BECK_BZ199</strain>
    </source>
</reference>
<dbReference type="GO" id="GO:0046872">
    <property type="term" value="F:metal ion binding"/>
    <property type="evidence" value="ECO:0007669"/>
    <property type="project" value="UniProtKB-KW"/>
</dbReference>
<dbReference type="CDD" id="cd01335">
    <property type="entry name" value="Radical_SAM"/>
    <property type="match status" value="1"/>
</dbReference>
<dbReference type="InterPro" id="IPR058240">
    <property type="entry name" value="rSAM_sf"/>
</dbReference>
<keyword evidence="4" id="KW-0408">Iron</keyword>
<dbReference type="InterPro" id="IPR007197">
    <property type="entry name" value="rSAM"/>
</dbReference>
<sequence>MKTIHDIPERYQSFPQGYVNDINGWGFSEKTIKENKGRLLTLDIDFGEVCSLNCPNCFRKNNSIDGDHQRILGFDHLVALIKEAKTLGLRSVKFLGAGEPFENHRFLEFLYFLKDEGIIPLIFTKGFVISNDDLVRRYFGYLGITTSKALVDALYECNASIMLGFNSFDPAVQARYVGAGLDYVDARDRALLMLDGRGFAEDHPTRLALSVNPITTQNIDEAFDIYQWGRLRNYYVIVTPTMISGRARKNWQMITPSEEALIKLYTDIYQFNIQRGLQTLEQIQHEGISAYAGGHPCNQVSAGLYITLSGKVVSCPGSETAIEGDIWETSLSEIWKGSENYKRRGTFNCHCVAKDGKSIPNGIYDAVI</sequence>
<evidence type="ECO:0000256" key="5">
    <source>
        <dbReference type="ARBA" id="ARBA00023014"/>
    </source>
</evidence>
<dbReference type="InterPro" id="IPR013785">
    <property type="entry name" value="Aldolase_TIM"/>
</dbReference>
<keyword evidence="3" id="KW-0479">Metal-binding</keyword>
<keyword evidence="5" id="KW-0411">Iron-sulfur</keyword>
<proteinExistence type="predicted"/>
<evidence type="ECO:0000313" key="9">
    <source>
        <dbReference type="EMBL" id="VFK76971.1"/>
    </source>
</evidence>
<dbReference type="EMBL" id="CAADGH010000087">
    <property type="protein sequence ID" value="VFK76971.1"/>
    <property type="molecule type" value="Genomic_DNA"/>
</dbReference>
<protein>
    <submittedName>
        <fullName evidence="7">Radical SAM superfamily enzyme, MoaA/NifB/PqqE/SkfB family</fullName>
    </submittedName>
</protein>
<dbReference type="AlphaFoldDB" id="A0A450XRG7"/>
<comment type="cofactor">
    <cofactor evidence="1">
        <name>[4Fe-4S] cluster</name>
        <dbReference type="ChEBI" id="CHEBI:49883"/>
    </cofactor>
</comment>
<keyword evidence="2" id="KW-0949">S-adenosyl-L-methionine</keyword>
<evidence type="ECO:0000256" key="2">
    <source>
        <dbReference type="ARBA" id="ARBA00022691"/>
    </source>
</evidence>
<dbReference type="Pfam" id="PF13186">
    <property type="entry name" value="SPASM"/>
    <property type="match status" value="1"/>
</dbReference>
<dbReference type="EMBL" id="CAADFQ010000086">
    <property type="protein sequence ID" value="VFK34831.1"/>
    <property type="molecule type" value="Genomic_DNA"/>
</dbReference>
<name>A0A450XRG7_9GAMM</name>
<dbReference type="PANTHER" id="PTHR11228:SF34">
    <property type="entry name" value="TUNGSTEN-CONTAINING ALDEHYDE FERREDOXIN OXIDOREDUCTASE COFACTOR MODIFYING PROTEIN"/>
    <property type="match status" value="1"/>
</dbReference>
<dbReference type="InterPro" id="IPR023885">
    <property type="entry name" value="4Fe4S-binding_SPASM_dom"/>
</dbReference>
<dbReference type="Gene3D" id="3.20.20.70">
    <property type="entry name" value="Aldolase class I"/>
    <property type="match status" value="1"/>
</dbReference>
<evidence type="ECO:0000313" key="7">
    <source>
        <dbReference type="EMBL" id="VFK31863.1"/>
    </source>
</evidence>
<evidence type="ECO:0000256" key="1">
    <source>
        <dbReference type="ARBA" id="ARBA00001966"/>
    </source>
</evidence>